<dbReference type="RefSeq" id="WP_378579304.1">
    <property type="nucleotide sequence ID" value="NZ_JBHSFQ010000037.1"/>
</dbReference>
<gene>
    <name evidence="2" type="ORF">ACFO4E_26360</name>
</gene>
<name>A0ABV9E571_9ACTN</name>
<dbReference type="InterPro" id="IPR036188">
    <property type="entry name" value="FAD/NAD-bd_sf"/>
</dbReference>
<comment type="caution">
    <text evidence="2">The sequence shown here is derived from an EMBL/GenBank/DDBJ whole genome shotgun (WGS) entry which is preliminary data.</text>
</comment>
<dbReference type="PANTHER" id="PTHR40254">
    <property type="entry name" value="BLR0577 PROTEIN"/>
    <property type="match status" value="1"/>
</dbReference>
<keyword evidence="3" id="KW-1185">Reference proteome</keyword>
<dbReference type="Proteomes" id="UP001595923">
    <property type="component" value="Unassembled WGS sequence"/>
</dbReference>
<dbReference type="Pfam" id="PF13454">
    <property type="entry name" value="NAD_binding_9"/>
    <property type="match status" value="1"/>
</dbReference>
<dbReference type="PANTHER" id="PTHR40254:SF1">
    <property type="entry name" value="BLR0577 PROTEIN"/>
    <property type="match status" value="1"/>
</dbReference>
<evidence type="ECO:0000313" key="3">
    <source>
        <dbReference type="Proteomes" id="UP001595923"/>
    </source>
</evidence>
<accession>A0ABV9E571</accession>
<dbReference type="InterPro" id="IPR052189">
    <property type="entry name" value="L-asp_N-monooxygenase_NS-form"/>
</dbReference>
<proteinExistence type="predicted"/>
<organism evidence="2 3">
    <name type="scientific">Nocardiopsis mangrovi</name>
    <dbReference type="NCBI Taxonomy" id="1179818"/>
    <lineage>
        <taxon>Bacteria</taxon>
        <taxon>Bacillati</taxon>
        <taxon>Actinomycetota</taxon>
        <taxon>Actinomycetes</taxon>
        <taxon>Streptosporangiales</taxon>
        <taxon>Nocardiopsidaceae</taxon>
        <taxon>Nocardiopsis</taxon>
    </lineage>
</organism>
<dbReference type="InterPro" id="IPR038732">
    <property type="entry name" value="HpyO/CreE_NAD-binding"/>
</dbReference>
<evidence type="ECO:0000259" key="1">
    <source>
        <dbReference type="Pfam" id="PF13454"/>
    </source>
</evidence>
<feature type="domain" description="FAD-dependent urate hydroxylase HpyO/Asp monooxygenase CreE-like FAD/NAD(P)-binding" evidence="1">
    <location>
        <begin position="19"/>
        <end position="165"/>
    </location>
</feature>
<dbReference type="EMBL" id="JBHSFQ010000037">
    <property type="protein sequence ID" value="MFC4565395.1"/>
    <property type="molecule type" value="Genomic_DNA"/>
</dbReference>
<protein>
    <submittedName>
        <fullName evidence="2">FAD/NAD(P)-binding protein</fullName>
    </submittedName>
</protein>
<reference evidence="3" key="1">
    <citation type="journal article" date="2019" name="Int. J. Syst. Evol. Microbiol.">
        <title>The Global Catalogue of Microorganisms (GCM) 10K type strain sequencing project: providing services to taxonomists for standard genome sequencing and annotation.</title>
        <authorList>
            <consortium name="The Broad Institute Genomics Platform"/>
            <consortium name="The Broad Institute Genome Sequencing Center for Infectious Disease"/>
            <person name="Wu L."/>
            <person name="Ma J."/>
        </authorList>
    </citation>
    <scope>NUCLEOTIDE SEQUENCE [LARGE SCALE GENOMIC DNA]</scope>
    <source>
        <strain evidence="3">XZYJ18</strain>
    </source>
</reference>
<dbReference type="SUPFAM" id="SSF51905">
    <property type="entry name" value="FAD/NAD(P)-binding domain"/>
    <property type="match status" value="1"/>
</dbReference>
<evidence type="ECO:0000313" key="2">
    <source>
        <dbReference type="EMBL" id="MFC4565395.1"/>
    </source>
</evidence>
<sequence length="248" mass="25266">MRQGADTAGRRRPTIVCAGGGPSAAVAAIALLRATTWLRLGYRIVLVDEHGRHARGPGYPPGDTRLLDAPAKAMSVLPDQPCHLMDWARGGGLACGPETRLPRGVYGDYLAAALAGTARWAAPHAEVATSTGRVLRIAAASGGVAVDLAGGGRIDAAAAIVATGDPRLAPPPHIPGFPGAGTDGITTCSRGALLLPGGGVARRVFAVGPVRRGHAGTTVDRIGAQCERLAERIADTVLRDRAVVLEGP</sequence>